<proteinExistence type="predicted"/>
<dbReference type="EMBL" id="BK014963">
    <property type="protein sequence ID" value="DAD84647.1"/>
    <property type="molecule type" value="Genomic_DNA"/>
</dbReference>
<sequence>MTNQTKNDIHAVISLCWWLLAISLSAAISLFIIIVAVITALQI</sequence>
<feature type="transmembrane region" description="Helical" evidence="1">
    <location>
        <begin position="12"/>
        <end position="41"/>
    </location>
</feature>
<accession>A0A8S5MRC1</accession>
<evidence type="ECO:0000313" key="2">
    <source>
        <dbReference type="EMBL" id="DAD84647.1"/>
    </source>
</evidence>
<reference evidence="2" key="1">
    <citation type="journal article" date="2021" name="Proc. Natl. Acad. Sci. U.S.A.">
        <title>A Catalog of Tens of Thousands of Viruses from Human Metagenomes Reveals Hidden Associations with Chronic Diseases.</title>
        <authorList>
            <person name="Tisza M.J."/>
            <person name="Buck C.B."/>
        </authorList>
    </citation>
    <scope>NUCLEOTIDE SEQUENCE</scope>
    <source>
        <strain evidence="2">CtqI92</strain>
    </source>
</reference>
<keyword evidence="1" id="KW-1133">Transmembrane helix</keyword>
<organism evidence="2">
    <name type="scientific">Caudovirales sp. ctqI92</name>
    <dbReference type="NCBI Taxonomy" id="2826785"/>
    <lineage>
        <taxon>Viruses</taxon>
        <taxon>Duplodnaviria</taxon>
        <taxon>Heunggongvirae</taxon>
        <taxon>Uroviricota</taxon>
        <taxon>Caudoviricetes</taxon>
    </lineage>
</organism>
<evidence type="ECO:0000256" key="1">
    <source>
        <dbReference type="SAM" id="Phobius"/>
    </source>
</evidence>
<name>A0A8S5MRC1_9CAUD</name>
<keyword evidence="1" id="KW-0812">Transmembrane</keyword>
<protein>
    <submittedName>
        <fullName evidence="2">Uncharacterized protein</fullName>
    </submittedName>
</protein>
<keyword evidence="1" id="KW-0472">Membrane</keyword>